<gene>
    <name evidence="1" type="ORF">CE91St30_02580</name>
</gene>
<organism evidence="1 2">
    <name type="scientific">Raoultibacter timonensis</name>
    <dbReference type="NCBI Taxonomy" id="1907662"/>
    <lineage>
        <taxon>Bacteria</taxon>
        <taxon>Bacillati</taxon>
        <taxon>Actinomycetota</taxon>
        <taxon>Coriobacteriia</taxon>
        <taxon>Eggerthellales</taxon>
        <taxon>Eggerthellaceae</taxon>
        <taxon>Raoultibacter</taxon>
    </lineage>
</organism>
<accession>A0ABN6MD07</accession>
<dbReference type="EMBL" id="AP025564">
    <property type="protein sequence ID" value="BDE94925.1"/>
    <property type="molecule type" value="Genomic_DNA"/>
</dbReference>
<evidence type="ECO:0008006" key="3">
    <source>
        <dbReference type="Google" id="ProtNLM"/>
    </source>
</evidence>
<reference evidence="1 2" key="1">
    <citation type="submission" date="2022-01" db="EMBL/GenBank/DDBJ databases">
        <title>Novel bile acid biosynthetic pathways are enriched in the microbiome of centenarians.</title>
        <authorList>
            <person name="Sato Y."/>
            <person name="Atarashi K."/>
            <person name="Plichta R.D."/>
            <person name="Arai Y."/>
            <person name="Sasajima S."/>
            <person name="Kearney M.S."/>
            <person name="Suda W."/>
            <person name="Takeshita K."/>
            <person name="Sasaki T."/>
            <person name="Okamoto S."/>
            <person name="Skelly N.A."/>
            <person name="Okamura Y."/>
            <person name="Vlamakis H."/>
            <person name="Li Y."/>
            <person name="Tanoue T."/>
            <person name="Takei H."/>
            <person name="Nittono H."/>
            <person name="Narushima S."/>
            <person name="Irie J."/>
            <person name="Itoh H."/>
            <person name="Moriya K."/>
            <person name="Sugiura Y."/>
            <person name="Suematsu M."/>
            <person name="Moritoki N."/>
            <person name="Shibata S."/>
            <person name="Littman R.D."/>
            <person name="Fischbach A.M."/>
            <person name="Uwamino Y."/>
            <person name="Inoue T."/>
            <person name="Honda A."/>
            <person name="Hattori M."/>
            <person name="Murai T."/>
            <person name="Xavier J.R."/>
            <person name="Hirose N."/>
            <person name="Honda K."/>
        </authorList>
    </citation>
    <scope>NUCLEOTIDE SEQUENCE [LARGE SCALE GENOMIC DNA]</scope>
    <source>
        <strain evidence="1 2">CE91-St30</strain>
    </source>
</reference>
<sequence>MSDIIISRLVTKECGLSVLHQDESYRHMPCRPLHSMTLTLANHRDGTWPWYSGIEFESRKAWFQFARFVNDTNKLVKRLPKDEWGFPILPEGGE</sequence>
<name>A0ABN6MD07_9ACTN</name>
<protein>
    <recommendedName>
        <fullName evidence="3">Integron Cassette Protein Hfx-Cass5 domain-containing protein</fullName>
    </recommendedName>
</protein>
<evidence type="ECO:0000313" key="2">
    <source>
        <dbReference type="Proteomes" id="UP001320544"/>
    </source>
</evidence>
<evidence type="ECO:0000313" key="1">
    <source>
        <dbReference type="EMBL" id="BDE94925.1"/>
    </source>
</evidence>
<proteinExistence type="predicted"/>
<dbReference type="Proteomes" id="UP001320544">
    <property type="component" value="Chromosome"/>
</dbReference>
<keyword evidence="2" id="KW-1185">Reference proteome</keyword>
<dbReference type="RefSeq" id="WP_244411448.1">
    <property type="nucleotide sequence ID" value="NZ_AP025564.1"/>
</dbReference>